<gene>
    <name evidence="1" type="ORF">GCM10010841_30920</name>
</gene>
<reference evidence="2" key="1">
    <citation type="journal article" date="2019" name="Int. J. Syst. Evol. Microbiol.">
        <title>The Global Catalogue of Microorganisms (GCM) 10K type strain sequencing project: providing services to taxonomists for standard genome sequencing and annotation.</title>
        <authorList>
            <consortium name="The Broad Institute Genomics Platform"/>
            <consortium name="The Broad Institute Genome Sequencing Center for Infectious Disease"/>
            <person name="Wu L."/>
            <person name="Ma J."/>
        </authorList>
    </citation>
    <scope>NUCLEOTIDE SEQUENCE [LARGE SCALE GENOMIC DNA]</scope>
    <source>
        <strain evidence="2">JCM 15443</strain>
    </source>
</reference>
<keyword evidence="2" id="KW-1185">Reference proteome</keyword>
<protein>
    <recommendedName>
        <fullName evidence="3">Arginase</fullName>
    </recommendedName>
</protein>
<sequence>MLLSIDWDAFSGTRELVFDAPIWGTPDREHDRWEAWRGRLHKRGGQNWTALEPDFPLYSGWEALRRYAGVPAFVAVSHADAWAWLEQFPGEDVLNLDSHHDLASLSGDPARVRPGNWAGLGLRADLIRRYTCRYPAWHADLPVAEGHDLERTRAEVAGLLPPELLPRVTLDRAQAPEASGLPDPAQVRSLLLVQSPAWTSPGHDRAFLQLADFLNCAVLTPPLDRS</sequence>
<evidence type="ECO:0008006" key="3">
    <source>
        <dbReference type="Google" id="ProtNLM"/>
    </source>
</evidence>
<dbReference type="RefSeq" id="WP_188905253.1">
    <property type="nucleotide sequence ID" value="NZ_BMOM01000044.1"/>
</dbReference>
<evidence type="ECO:0000313" key="1">
    <source>
        <dbReference type="EMBL" id="GGM20726.1"/>
    </source>
</evidence>
<accession>A0ABQ2H087</accession>
<comment type="caution">
    <text evidence="1">The sequence shown here is derived from an EMBL/GenBank/DDBJ whole genome shotgun (WGS) entry which is preliminary data.</text>
</comment>
<proteinExistence type="predicted"/>
<organism evidence="1 2">
    <name type="scientific">Deinococcus aerophilus</name>
    <dbReference type="NCBI Taxonomy" id="522488"/>
    <lineage>
        <taxon>Bacteria</taxon>
        <taxon>Thermotogati</taxon>
        <taxon>Deinococcota</taxon>
        <taxon>Deinococci</taxon>
        <taxon>Deinococcales</taxon>
        <taxon>Deinococcaceae</taxon>
        <taxon>Deinococcus</taxon>
    </lineage>
</organism>
<dbReference type="EMBL" id="BMOM01000044">
    <property type="protein sequence ID" value="GGM20726.1"/>
    <property type="molecule type" value="Genomic_DNA"/>
</dbReference>
<dbReference type="Proteomes" id="UP000661918">
    <property type="component" value="Unassembled WGS sequence"/>
</dbReference>
<evidence type="ECO:0000313" key="2">
    <source>
        <dbReference type="Proteomes" id="UP000661918"/>
    </source>
</evidence>
<name>A0ABQ2H087_9DEIO</name>